<dbReference type="Pfam" id="PF08011">
    <property type="entry name" value="PDDEXK_9"/>
    <property type="match status" value="1"/>
</dbReference>
<sequence length="537" mass="61844">MFSKALPIWEGFFFISESCKIKAMKKLPIGIQTIDKIITNGYVYVDKTEHALKLIRGGAYYFLARPRRFGKSLFLNTLKEIFLGNKELFKDCAIYSSDYSWEKHPVIYFDFTKIPSHTPEQLEASLKRTLKKASKLYNKNVDIPSVEEGLDNLVEELTKDNKVIVLIDEYDKPLIDRLSSPEIAKANREILKSFFGTLKGLDEHLKFVFVTGVSKFSQVSLFSGFNNLEDITVDPISSTIMGYTEEEIRKSFADHLDHLAKGSSQESLINEMRRWYNGYRFSREGAPVYNPHSTLKFLKTGHTQSYWYSTVTPSFLIEQIKERPLSSLDLSQSEAKETELLNINDIQKIDLQALMWQTGYLTLRNYDPQTSLYELDFPNQEVREAFFDSLLSDFAEIKPSKVITAAAECKQELENIDLDAFFERINHYFASVPYTLFENAREGFYHAVFLSLLEGMGIKTYSEQKTNIGRIDLVVEMPLIIYIFEFKKDQSADAALEQIKNTKYGEKYTQSGKKLIHVGVNFSSKSRNISEWKALGF</sequence>
<dbReference type="PANTHER" id="PTHR34825">
    <property type="entry name" value="CONSERVED PROTEIN, WITH A WEAK D-GALACTARATE DEHYDRATASE/ALTRONATE HYDROLASE DOMAIN"/>
    <property type="match status" value="1"/>
</dbReference>
<organism evidence="2 3">
    <name type="scientific">Candidatus Neptunichlamydia vexilliferae</name>
    <dbReference type="NCBI Taxonomy" id="1651774"/>
    <lineage>
        <taxon>Bacteria</taxon>
        <taxon>Pseudomonadati</taxon>
        <taxon>Chlamydiota</taxon>
        <taxon>Chlamydiia</taxon>
        <taxon>Parachlamydiales</taxon>
        <taxon>Simkaniaceae</taxon>
        <taxon>Candidatus Neptunichlamydia</taxon>
    </lineage>
</organism>
<dbReference type="PANTHER" id="PTHR34825:SF1">
    <property type="entry name" value="AAA-ATPASE-LIKE DOMAIN-CONTAINING PROTEIN"/>
    <property type="match status" value="1"/>
</dbReference>
<gene>
    <name evidence="2" type="ORF">NEPTK9_000416</name>
</gene>
<dbReference type="EMBL" id="JAAEJV010000006">
    <property type="protein sequence ID" value="MBF5058916.1"/>
    <property type="molecule type" value="Genomic_DNA"/>
</dbReference>
<dbReference type="Pfam" id="PF09820">
    <property type="entry name" value="AAA-ATPase_like"/>
    <property type="match status" value="1"/>
</dbReference>
<dbReference type="InterPro" id="IPR012547">
    <property type="entry name" value="PDDEXK_9"/>
</dbReference>
<comment type="caution">
    <text evidence="2">The sequence shown here is derived from an EMBL/GenBank/DDBJ whole genome shotgun (WGS) entry which is preliminary data.</text>
</comment>
<feature type="domain" description="AAA-ATPase-like" evidence="1">
    <location>
        <begin position="28"/>
        <end position="222"/>
    </location>
</feature>
<dbReference type="InterPro" id="IPR018631">
    <property type="entry name" value="AAA-ATPase-like_dom"/>
</dbReference>
<evidence type="ECO:0000313" key="3">
    <source>
        <dbReference type="Proteomes" id="UP001194714"/>
    </source>
</evidence>
<evidence type="ECO:0000313" key="2">
    <source>
        <dbReference type="EMBL" id="MBF5058916.1"/>
    </source>
</evidence>
<protein>
    <recommendedName>
        <fullName evidence="1">AAA-ATPase-like domain-containing protein</fullName>
    </recommendedName>
</protein>
<dbReference type="InterPro" id="IPR027417">
    <property type="entry name" value="P-loop_NTPase"/>
</dbReference>
<dbReference type="SUPFAM" id="SSF52540">
    <property type="entry name" value="P-loop containing nucleoside triphosphate hydrolases"/>
    <property type="match status" value="1"/>
</dbReference>
<dbReference type="Proteomes" id="UP001194714">
    <property type="component" value="Unassembled WGS sequence"/>
</dbReference>
<accession>A0ABS0AXR4</accession>
<dbReference type="Gene3D" id="3.40.50.300">
    <property type="entry name" value="P-loop containing nucleotide triphosphate hydrolases"/>
    <property type="match status" value="1"/>
</dbReference>
<name>A0ABS0AXR4_9BACT</name>
<evidence type="ECO:0000259" key="1">
    <source>
        <dbReference type="Pfam" id="PF09820"/>
    </source>
</evidence>
<reference evidence="2 3" key="1">
    <citation type="submission" date="2020-01" db="EMBL/GenBank/DDBJ databases">
        <title>Draft genome sequence of Cand. Neptunochlamydia vexilliferae K9.</title>
        <authorList>
            <person name="Schulz F."/>
            <person name="Koestlbacher S."/>
            <person name="Wascher F."/>
            <person name="Pizzetti I."/>
            <person name="Horn M."/>
        </authorList>
    </citation>
    <scope>NUCLEOTIDE SEQUENCE [LARGE SCALE GENOMIC DNA]</scope>
    <source>
        <strain evidence="2 3">K9</strain>
    </source>
</reference>
<proteinExistence type="predicted"/>
<keyword evidence="3" id="KW-1185">Reference proteome</keyword>